<dbReference type="InterPro" id="IPR006102">
    <property type="entry name" value="Ig-like_GH2"/>
</dbReference>
<feature type="domain" description="Mannosidase Ig/CBM-like" evidence="11">
    <location>
        <begin position="703"/>
        <end position="808"/>
    </location>
</feature>
<dbReference type="Proteomes" id="UP000294933">
    <property type="component" value="Unassembled WGS sequence"/>
</dbReference>
<dbReference type="InterPro" id="IPR017853">
    <property type="entry name" value="GH"/>
</dbReference>
<evidence type="ECO:0000256" key="6">
    <source>
        <dbReference type="ARBA" id="ARBA00038429"/>
    </source>
</evidence>
<dbReference type="Pfam" id="PF17786">
    <property type="entry name" value="Mannosidase_ig"/>
    <property type="match status" value="1"/>
</dbReference>
<dbReference type="InterPro" id="IPR008979">
    <property type="entry name" value="Galactose-bd-like_sf"/>
</dbReference>
<evidence type="ECO:0000256" key="5">
    <source>
        <dbReference type="ARBA" id="ARBA00023295"/>
    </source>
</evidence>
<comment type="catalytic activity">
    <reaction evidence="1">
        <text>Hydrolysis of terminal, non-reducing beta-D-mannose residues in beta-D-mannosides.</text>
        <dbReference type="EC" id="3.2.1.25"/>
    </reaction>
</comment>
<proteinExistence type="inferred from homology"/>
<evidence type="ECO:0000259" key="11">
    <source>
        <dbReference type="Pfam" id="PF17786"/>
    </source>
</evidence>
<dbReference type="STRING" id="50990.A0A4Y7PUY5"/>
<evidence type="ECO:0000313" key="13">
    <source>
        <dbReference type="EMBL" id="TDL19227.1"/>
    </source>
</evidence>
<evidence type="ECO:0000256" key="9">
    <source>
        <dbReference type="SAM" id="MobiDB-lite"/>
    </source>
</evidence>
<evidence type="ECO:0000256" key="8">
    <source>
        <dbReference type="ARBA" id="ARBA00041614"/>
    </source>
</evidence>
<dbReference type="InterPro" id="IPR054593">
    <property type="entry name" value="Beta-mannosidase-like_N2"/>
</dbReference>
<dbReference type="SUPFAM" id="SSF49785">
    <property type="entry name" value="Galactose-binding domain-like"/>
    <property type="match status" value="1"/>
</dbReference>
<reference evidence="13 14" key="1">
    <citation type="submission" date="2018-06" db="EMBL/GenBank/DDBJ databases">
        <title>A transcriptomic atlas of mushroom development highlights an independent origin of complex multicellularity.</title>
        <authorList>
            <consortium name="DOE Joint Genome Institute"/>
            <person name="Krizsan K."/>
            <person name="Almasi E."/>
            <person name="Merenyi Z."/>
            <person name="Sahu N."/>
            <person name="Viragh M."/>
            <person name="Koszo T."/>
            <person name="Mondo S."/>
            <person name="Kiss B."/>
            <person name="Balint B."/>
            <person name="Kues U."/>
            <person name="Barry K."/>
            <person name="Hegedus J.C."/>
            <person name="Henrissat B."/>
            <person name="Johnson J."/>
            <person name="Lipzen A."/>
            <person name="Ohm R."/>
            <person name="Nagy I."/>
            <person name="Pangilinan J."/>
            <person name="Yan J."/>
            <person name="Xiong Y."/>
            <person name="Grigoriev I.V."/>
            <person name="Hibbett D.S."/>
            <person name="Nagy L.G."/>
        </authorList>
    </citation>
    <scope>NUCLEOTIDE SEQUENCE [LARGE SCALE GENOMIC DNA]</scope>
    <source>
        <strain evidence="13 14">SZMC22713</strain>
    </source>
</reference>
<evidence type="ECO:0000256" key="3">
    <source>
        <dbReference type="ARBA" id="ARBA00012754"/>
    </source>
</evidence>
<feature type="domain" description="Glycoside hydrolase family 2 immunoglobulin-like beta-sandwich" evidence="10">
    <location>
        <begin position="205"/>
        <end position="319"/>
    </location>
</feature>
<keyword evidence="14" id="KW-1185">Reference proteome</keyword>
<dbReference type="SUPFAM" id="SSF51445">
    <property type="entry name" value="(Trans)glycosidases"/>
    <property type="match status" value="1"/>
</dbReference>
<dbReference type="FunFam" id="3.20.20.80:FF:000050">
    <property type="entry name" value="Beta-mannosidase B"/>
    <property type="match status" value="1"/>
</dbReference>
<dbReference type="SUPFAM" id="SSF49303">
    <property type="entry name" value="beta-Galactosidase/glucuronidase domain"/>
    <property type="match status" value="1"/>
</dbReference>
<feature type="region of interest" description="Disordered" evidence="9">
    <location>
        <begin position="755"/>
        <end position="778"/>
    </location>
</feature>
<evidence type="ECO:0000313" key="14">
    <source>
        <dbReference type="Proteomes" id="UP000294933"/>
    </source>
</evidence>
<evidence type="ECO:0000256" key="2">
    <source>
        <dbReference type="ARBA" id="ARBA00004740"/>
    </source>
</evidence>
<dbReference type="InterPro" id="IPR050887">
    <property type="entry name" value="Beta-mannosidase_GH2"/>
</dbReference>
<dbReference type="GO" id="GO:0004567">
    <property type="term" value="F:beta-mannosidase activity"/>
    <property type="evidence" value="ECO:0007669"/>
    <property type="project" value="UniProtKB-EC"/>
</dbReference>
<sequence length="895" mass="103183">MKIQAIELTKDWVWKERDKNGCPVLDEIVKFRSDWRPVQSMPSEVHVELMKINRIPDPYLGFNEHKVHWVGEREWLYATTISFDSNCQHEHAELLFEGLDTFCTVILNGEVILEADNQFRRYPIILDTKKLKPSNTLLLHFKSAKIIARDLEKKYGRVRAGSCNLGDPSRVYVRKAQYDWRWDWGPELMTVGPYRPVHFLTYTARILDFYPRTEVTSDYSFSLDVHLELRGSASAVRNAEVTLKDKDGSVIMREQNIISKFPDNEERDSKILHWDLGKDEVKLWWPVGYGDQNLYTVEVLLLSENSFVLDQQTKTVGFRRVKLVQEPLAHVDQYGNGTTFFFEINDVPIFIGGSNWIPADNFLTNIKPERYRAWLQLLKDGNQNMIRLWGGGVYEPDIFFEICDEMGILVWQDFQFACGVYPAHDEFVASVKAEAEDNVSRLRHHPSLALLCGNNEDYQQVLQWGDVEDLPARKLYEHVLPDVVSRLTNDDIPYHRGSPYGGKGWDTADPTVGDVHQWEIWAGLKNYQDYDIMGGRFVSEFGMPSMPDLRTIDYWLDGDTKQRFSQSKLMAQHNKAGSHERRFAVVMNENFRLTEDFEKHAYYTQVLQSEAMGHAYRSWRREWKGDGKRFTGGAIVWQLNDCWPVTSWAIADYFLRPKMAYYTIARELRPYTVGILRKVEKDRENDRPRQFYEFGAFQSKSAKVEVWGTNSTLAPREVLFKLSCFNLDPNSSWTCTQEKTVTLGANQSTEILNIPCPEPPLQNETDSDDTNNNSTTRSQSVVVSARLIEPKSDDVLARFADWPQPFRHVDFPTPGPQVRKKGDVLKVHVDNPVKGLVLNIHPISSDGPEVKWSDNAIDVMPDEDQIIVANGLGERSVAVSYMGAVEWHDFELVAS</sequence>
<organism evidence="13 14">
    <name type="scientific">Rickenella mellea</name>
    <dbReference type="NCBI Taxonomy" id="50990"/>
    <lineage>
        <taxon>Eukaryota</taxon>
        <taxon>Fungi</taxon>
        <taxon>Dikarya</taxon>
        <taxon>Basidiomycota</taxon>
        <taxon>Agaricomycotina</taxon>
        <taxon>Agaricomycetes</taxon>
        <taxon>Hymenochaetales</taxon>
        <taxon>Rickenellaceae</taxon>
        <taxon>Rickenella</taxon>
    </lineage>
</organism>
<keyword evidence="4 13" id="KW-0378">Hydrolase</keyword>
<gene>
    <name evidence="13" type="ORF">BD410DRAFT_792472</name>
</gene>
<name>A0A4Y7PUY5_9AGAM</name>
<dbReference type="InterPro" id="IPR013783">
    <property type="entry name" value="Ig-like_fold"/>
</dbReference>
<dbReference type="Gene3D" id="2.60.40.10">
    <property type="entry name" value="Immunoglobulins"/>
    <property type="match status" value="1"/>
</dbReference>
<dbReference type="PANTHER" id="PTHR43730">
    <property type="entry name" value="BETA-MANNOSIDASE"/>
    <property type="match status" value="1"/>
</dbReference>
<dbReference type="GO" id="GO:0006516">
    <property type="term" value="P:glycoprotein catabolic process"/>
    <property type="evidence" value="ECO:0007669"/>
    <property type="project" value="TreeGrafter"/>
</dbReference>
<accession>A0A4Y7PUY5</accession>
<dbReference type="EC" id="3.2.1.25" evidence="3"/>
<dbReference type="Pfam" id="PF00703">
    <property type="entry name" value="Glyco_hydro_2"/>
    <property type="match status" value="1"/>
</dbReference>
<dbReference type="AlphaFoldDB" id="A0A4Y7PUY5"/>
<dbReference type="Gene3D" id="3.20.20.80">
    <property type="entry name" value="Glycosidases"/>
    <property type="match status" value="1"/>
</dbReference>
<comment type="similarity">
    <text evidence="6">Belongs to the glycosyl hydrolase 2 family. Beta-mannosidase B subfamily.</text>
</comment>
<feature type="domain" description="Beta-mannosidase-like galactose-binding" evidence="12">
    <location>
        <begin position="33"/>
        <end position="195"/>
    </location>
</feature>
<comment type="pathway">
    <text evidence="2">Glycan metabolism; N-glycan degradation.</text>
</comment>
<dbReference type="Gene3D" id="2.60.120.260">
    <property type="entry name" value="Galactose-binding domain-like"/>
    <property type="match status" value="1"/>
</dbReference>
<protein>
    <recommendedName>
        <fullName evidence="7">Beta-mannosidase B</fullName>
        <ecNumber evidence="3">3.2.1.25</ecNumber>
    </recommendedName>
    <alternativeName>
        <fullName evidence="8">Mannanase B</fullName>
    </alternativeName>
</protein>
<dbReference type="VEuPathDB" id="FungiDB:BD410DRAFT_792472"/>
<evidence type="ECO:0000256" key="7">
    <source>
        <dbReference type="ARBA" id="ARBA00041069"/>
    </source>
</evidence>
<dbReference type="PANTHER" id="PTHR43730:SF1">
    <property type="entry name" value="BETA-MANNOSIDASE"/>
    <property type="match status" value="1"/>
</dbReference>
<evidence type="ECO:0000259" key="10">
    <source>
        <dbReference type="Pfam" id="PF00703"/>
    </source>
</evidence>
<evidence type="ECO:0000256" key="4">
    <source>
        <dbReference type="ARBA" id="ARBA00022801"/>
    </source>
</evidence>
<evidence type="ECO:0000259" key="12">
    <source>
        <dbReference type="Pfam" id="PF22666"/>
    </source>
</evidence>
<evidence type="ECO:0000256" key="1">
    <source>
        <dbReference type="ARBA" id="ARBA00000829"/>
    </source>
</evidence>
<dbReference type="OrthoDB" id="2866996at2759"/>
<dbReference type="InterPro" id="IPR041447">
    <property type="entry name" value="Mannosidase_ig"/>
</dbReference>
<dbReference type="InterPro" id="IPR036156">
    <property type="entry name" value="Beta-gal/glucu_dom_sf"/>
</dbReference>
<dbReference type="GO" id="GO:0005975">
    <property type="term" value="P:carbohydrate metabolic process"/>
    <property type="evidence" value="ECO:0007669"/>
    <property type="project" value="InterPro"/>
</dbReference>
<dbReference type="Pfam" id="PF22666">
    <property type="entry name" value="Glyco_hydro_2_N2"/>
    <property type="match status" value="1"/>
</dbReference>
<dbReference type="EMBL" id="ML170199">
    <property type="protein sequence ID" value="TDL19227.1"/>
    <property type="molecule type" value="Genomic_DNA"/>
</dbReference>
<keyword evidence="5" id="KW-0326">Glycosidase</keyword>